<dbReference type="Proteomes" id="UP001164064">
    <property type="component" value="Chromosome"/>
</dbReference>
<proteinExistence type="predicted"/>
<dbReference type="InterPro" id="IPR024402">
    <property type="entry name" value="DUF2726"/>
</dbReference>
<dbReference type="GeneID" id="66211256"/>
<gene>
    <name evidence="2" type="ORF">I6I53_06005</name>
    <name evidence="4" type="ORF">LSO58_01520</name>
    <name evidence="3" type="ORF">LSO60_01370</name>
</gene>
<dbReference type="RefSeq" id="WP_004995408.1">
    <property type="nucleotide sequence ID" value="NZ_AP018824.1"/>
</dbReference>
<dbReference type="EMBL" id="CP089051">
    <property type="protein sequence ID" value="UYF71967.1"/>
    <property type="molecule type" value="Genomic_DNA"/>
</dbReference>
<dbReference type="Proteomes" id="UP000595320">
    <property type="component" value="Chromosome"/>
</dbReference>
<dbReference type="Proteomes" id="UP001164081">
    <property type="component" value="Chromosome"/>
</dbReference>
<evidence type="ECO:0000313" key="2">
    <source>
        <dbReference type="EMBL" id="QQT87307.1"/>
    </source>
</evidence>
<protein>
    <submittedName>
        <fullName evidence="4">DUF2726 domain-containing protein</fullName>
    </submittedName>
</protein>
<evidence type="ECO:0000313" key="4">
    <source>
        <dbReference type="EMBL" id="UYF75626.1"/>
    </source>
</evidence>
<dbReference type="EMBL" id="CP089044">
    <property type="protein sequence ID" value="UYF75626.1"/>
    <property type="molecule type" value="Genomic_DNA"/>
</dbReference>
<evidence type="ECO:0000259" key="1">
    <source>
        <dbReference type="Pfam" id="PF10881"/>
    </source>
</evidence>
<evidence type="ECO:0000313" key="5">
    <source>
        <dbReference type="Proteomes" id="UP000595320"/>
    </source>
</evidence>
<evidence type="ECO:0000313" key="3">
    <source>
        <dbReference type="EMBL" id="UYF71967.1"/>
    </source>
</evidence>
<organism evidence="4 6">
    <name type="scientific">Acinetobacter ursingii</name>
    <dbReference type="NCBI Taxonomy" id="108980"/>
    <lineage>
        <taxon>Bacteria</taxon>
        <taxon>Pseudomonadati</taxon>
        <taxon>Pseudomonadota</taxon>
        <taxon>Gammaproteobacteria</taxon>
        <taxon>Moraxellales</taxon>
        <taxon>Moraxellaceae</taxon>
        <taxon>Acinetobacter</taxon>
    </lineage>
</organism>
<feature type="domain" description="DUF2726" evidence="1">
    <location>
        <begin position="34"/>
        <end position="142"/>
    </location>
</feature>
<accession>A0A3G9FSX3</accession>
<name>A0A3G9FSX3_9GAMM</name>
<reference evidence="2 5" key="1">
    <citation type="submission" date="2021-01" db="EMBL/GenBank/DDBJ databases">
        <title>FDA dAtabase for Regulatory Grade micrObial Sequences (FDA-ARGOS): Supporting development and validation of Infectious Disease Dx tests.</title>
        <authorList>
            <person name="Sproer C."/>
            <person name="Gronow S."/>
            <person name="Severitt S."/>
            <person name="Schroder I."/>
            <person name="Tallon L."/>
            <person name="Sadzewicz L."/>
            <person name="Zhao X."/>
            <person name="Boylan J."/>
            <person name="Ott S."/>
            <person name="Bowen H."/>
            <person name="Vavikolanu K."/>
            <person name="Mehta A."/>
            <person name="Aluvathingal J."/>
            <person name="Nadendla S."/>
            <person name="Lowell S."/>
            <person name="Myers T."/>
            <person name="Yan Y."/>
            <person name="Sichtig H."/>
        </authorList>
    </citation>
    <scope>NUCLEOTIDE SEQUENCE [LARGE SCALE GENOMIC DNA]</scope>
    <source>
        <strain evidence="2 5">FDAARGOS_1096</strain>
    </source>
</reference>
<sequence>MYYFLAIGILLLISVMAYKGLKREQIYDSALKRRAVMSSHEQLFFSRLKQIFPEFTVLARVSFDALLTTKFLRTRSKYQSMVADFVLLDKNYQVFAIVAFADLSHARRIHADYYQDRLLELAGYRVIRYDTVPELNELREQFECELLTRYSQPHSLTTLPVQQRNFKLDTVSNLKV</sequence>
<evidence type="ECO:0000313" key="6">
    <source>
        <dbReference type="Proteomes" id="UP001164081"/>
    </source>
</evidence>
<reference evidence="4" key="2">
    <citation type="journal article" date="2022" name="J Glob Antimicrob Resist">
        <title>Comparative analysis of IMP-4- and OXA-58-containing plasmids of three carbapenemase-producing Acinetobacter ursingii strains in the Netherlands.</title>
        <authorList>
            <person name="Hendrickx A.P.A."/>
            <person name="Schade R.P."/>
            <person name="Landman F."/>
            <person name="Bosch T."/>
            <person name="Schouls L.M."/>
            <person name="van Dijk K."/>
        </authorList>
    </citation>
    <scope>NUCLEOTIDE SEQUENCE</scope>
    <source>
        <strain evidence="3">RIVM_C010559</strain>
        <strain evidence="4">RIVM_C010761</strain>
    </source>
</reference>
<dbReference type="EMBL" id="CP068176">
    <property type="protein sequence ID" value="QQT87307.1"/>
    <property type="molecule type" value="Genomic_DNA"/>
</dbReference>
<dbReference type="Pfam" id="PF10881">
    <property type="entry name" value="DUF2726"/>
    <property type="match status" value="1"/>
</dbReference>
<dbReference type="AlphaFoldDB" id="A0A3G9FSX3"/>